<dbReference type="EMBL" id="FOIO01000004">
    <property type="protein sequence ID" value="SET27252.1"/>
    <property type="molecule type" value="Genomic_DNA"/>
</dbReference>
<evidence type="ECO:0000256" key="1">
    <source>
        <dbReference type="SAM" id="SignalP"/>
    </source>
</evidence>
<accession>A0A1I0D5F7</accession>
<dbReference type="Proteomes" id="UP000182121">
    <property type="component" value="Unassembled WGS sequence"/>
</dbReference>
<protein>
    <recommendedName>
        <fullName evidence="4">DUF3298 domain-containing protein</fullName>
    </recommendedName>
</protein>
<reference evidence="2 3" key="1">
    <citation type="submission" date="2016-10" db="EMBL/GenBank/DDBJ databases">
        <authorList>
            <person name="Varghese N."/>
            <person name="Submissions S."/>
        </authorList>
    </citation>
    <scope>NUCLEOTIDE SEQUENCE [LARGE SCALE GENOMIC DNA]</scope>
    <source>
        <strain evidence="2 3">NLAE-zl-C196</strain>
    </source>
</reference>
<sequence>MKKKNVCKVMIIVSALSMFSGLFGCSGSKKYTADEVVSFYTSYSGMERYPVYSFALRKEDENWLFSASCYVGSRKEHYASFSSVQIPPEDAEGFLEIILEEGEIKRLRKYREPIHFFHISDAPMRISGMTFTDGSSIDKETAFGDKTLDYLYALADRHYEAAEKIEIRAVSVHSSCMDHSSSYSFTIEKEGDDWFFSFDAALNRSGAHTEVENQRIGESDAEEILRIVKEQQLVTRVKEYEEPPDNDIFALDETTYQTSFEFADGNSIYAPINAGNELIDAFYRLAGVRIYQR</sequence>
<organism evidence="2 3">
    <name type="scientific">Enterocloster clostridioformis</name>
    <dbReference type="NCBI Taxonomy" id="1531"/>
    <lineage>
        <taxon>Bacteria</taxon>
        <taxon>Bacillati</taxon>
        <taxon>Bacillota</taxon>
        <taxon>Clostridia</taxon>
        <taxon>Lachnospirales</taxon>
        <taxon>Lachnospiraceae</taxon>
        <taxon>Enterocloster</taxon>
    </lineage>
</organism>
<evidence type="ECO:0000313" key="2">
    <source>
        <dbReference type="EMBL" id="SET27252.1"/>
    </source>
</evidence>
<dbReference type="RefSeq" id="WP_074661635.1">
    <property type="nucleotide sequence ID" value="NZ_FOIO01000004.1"/>
</dbReference>
<proteinExistence type="predicted"/>
<dbReference type="PROSITE" id="PS51257">
    <property type="entry name" value="PROKAR_LIPOPROTEIN"/>
    <property type="match status" value="1"/>
</dbReference>
<comment type="caution">
    <text evidence="2">The sequence shown here is derived from an EMBL/GenBank/DDBJ whole genome shotgun (WGS) entry which is preliminary data.</text>
</comment>
<dbReference type="AlphaFoldDB" id="A0A1I0D5F7"/>
<evidence type="ECO:0008006" key="4">
    <source>
        <dbReference type="Google" id="ProtNLM"/>
    </source>
</evidence>
<evidence type="ECO:0000313" key="3">
    <source>
        <dbReference type="Proteomes" id="UP000182121"/>
    </source>
</evidence>
<name>A0A1I0D5F7_9FIRM</name>
<feature type="signal peptide" evidence="1">
    <location>
        <begin position="1"/>
        <end position="24"/>
    </location>
</feature>
<gene>
    <name evidence="2" type="ORF">SAMN05216521_100441</name>
</gene>
<dbReference type="GeneID" id="86054294"/>
<keyword evidence="1" id="KW-0732">Signal</keyword>
<feature type="chain" id="PRO_5038903095" description="DUF3298 domain-containing protein" evidence="1">
    <location>
        <begin position="25"/>
        <end position="293"/>
    </location>
</feature>